<reference evidence="3" key="1">
    <citation type="journal article" date="2021" name="Curr. Microbiol.">
        <title>Complete genome of nocamycin-producing strain Saccharothrix syringae NRRL B-16468 reveals the biosynthetic potential for secondary metabolites.</title>
        <authorList>
            <person name="Mo X."/>
            <person name="Yang S."/>
        </authorList>
    </citation>
    <scope>NUCLEOTIDE SEQUENCE [LARGE SCALE GENOMIC DNA]</scope>
    <source>
        <strain evidence="3">ATCC 51364 / DSM 43886 / JCM 6844 / KCTC 9398 / NBRC 14523 / NRRL B-16468 / INA 2240</strain>
    </source>
</reference>
<feature type="compositionally biased region" description="Pro residues" evidence="1">
    <location>
        <begin position="99"/>
        <end position="115"/>
    </location>
</feature>
<feature type="region of interest" description="Disordered" evidence="1">
    <location>
        <begin position="253"/>
        <end position="325"/>
    </location>
</feature>
<feature type="compositionally biased region" description="Low complexity" evidence="1">
    <location>
        <begin position="86"/>
        <end position="98"/>
    </location>
</feature>
<accession>A0A5Q0HBR9</accession>
<keyword evidence="3" id="KW-1185">Reference proteome</keyword>
<feature type="compositionally biased region" description="Basic and acidic residues" evidence="1">
    <location>
        <begin position="29"/>
        <end position="77"/>
    </location>
</feature>
<evidence type="ECO:0000256" key="1">
    <source>
        <dbReference type="SAM" id="MobiDB-lite"/>
    </source>
</evidence>
<feature type="compositionally biased region" description="Basic and acidic residues" evidence="1">
    <location>
        <begin position="120"/>
        <end position="131"/>
    </location>
</feature>
<evidence type="ECO:0000313" key="3">
    <source>
        <dbReference type="Proteomes" id="UP000325787"/>
    </source>
</evidence>
<gene>
    <name evidence="2" type="ORF">EKG83_43480</name>
</gene>
<feature type="compositionally biased region" description="Basic and acidic residues" evidence="1">
    <location>
        <begin position="155"/>
        <end position="166"/>
    </location>
</feature>
<dbReference type="OrthoDB" id="3677000at2"/>
<organism evidence="2 3">
    <name type="scientific">Saccharothrix syringae</name>
    <name type="common">Nocardiopsis syringae</name>
    <dbReference type="NCBI Taxonomy" id="103733"/>
    <lineage>
        <taxon>Bacteria</taxon>
        <taxon>Bacillati</taxon>
        <taxon>Actinomycetota</taxon>
        <taxon>Actinomycetes</taxon>
        <taxon>Pseudonocardiales</taxon>
        <taxon>Pseudonocardiaceae</taxon>
        <taxon>Saccharothrix</taxon>
    </lineage>
</organism>
<dbReference type="KEGG" id="ssyi:EKG83_43480"/>
<feature type="compositionally biased region" description="Low complexity" evidence="1">
    <location>
        <begin position="291"/>
        <end position="313"/>
    </location>
</feature>
<evidence type="ECO:0000313" key="2">
    <source>
        <dbReference type="EMBL" id="QFZ23395.1"/>
    </source>
</evidence>
<proteinExistence type="predicted"/>
<feature type="compositionally biased region" description="Low complexity" evidence="1">
    <location>
        <begin position="132"/>
        <end position="144"/>
    </location>
</feature>
<dbReference type="RefSeq" id="WP_033428644.1">
    <property type="nucleotide sequence ID" value="NZ_CP034550.1"/>
</dbReference>
<name>A0A5Q0HBR9_SACSY</name>
<dbReference type="EMBL" id="CP034550">
    <property type="protein sequence ID" value="QFZ23395.1"/>
    <property type="molecule type" value="Genomic_DNA"/>
</dbReference>
<dbReference type="AlphaFoldDB" id="A0A5Q0HBR9"/>
<protein>
    <submittedName>
        <fullName evidence="2">Uncharacterized protein</fullName>
    </submittedName>
</protein>
<sequence length="433" mass="45163">MEIGEPERPGTHRLEDGAAIWLPMGGELDHLPAVREPDHRGAVREADRPRAVREPDHLPAMREGGRRPAVRGAERPPAEQPPAAQPPTAQLPTAQLPTAAPPKAQPPTAQPPEAAPPKAQDSDRTAAERTAGETAAAHRATAARAADRPPAPPATDRRAVRERPGFDHPPPLPPQRTRDPLTDSDAVGLRKFNIGLVPASVTPPRTWKRAAWFAVLSSAGVLVGLALAASKLVGSNNPVERVGMPGYPADVPLLTGFATTPPPPTTAAPTPSRPDHPGGPAGLRAPTAEQPAAGGATSTARTTTGATAPAEPALSPPEVVTVPHAPERPAFDGVAIASRTERFFEEAVRNADTAMALVSDSFRSSAEALLERDFAGVSLVEVSAIEVDPGRGVTISTLQLVRRDGTRVTERRELGFTAAGVPLINAERLAGGV</sequence>
<dbReference type="Proteomes" id="UP000325787">
    <property type="component" value="Chromosome"/>
</dbReference>
<feature type="region of interest" description="Disordered" evidence="1">
    <location>
        <begin position="29"/>
        <end position="183"/>
    </location>
</feature>